<dbReference type="EMBL" id="JAHKNI010000029">
    <property type="protein sequence ID" value="MBU3068024.1"/>
    <property type="molecule type" value="Genomic_DNA"/>
</dbReference>
<dbReference type="Pfam" id="PF05336">
    <property type="entry name" value="rhaM"/>
    <property type="match status" value="1"/>
</dbReference>
<dbReference type="SUPFAM" id="SSF54909">
    <property type="entry name" value="Dimeric alpha+beta barrel"/>
    <property type="match status" value="1"/>
</dbReference>
<dbReference type="Gene3D" id="3.30.70.100">
    <property type="match status" value="1"/>
</dbReference>
<evidence type="ECO:0000313" key="1">
    <source>
        <dbReference type="EMBL" id="MBU3068024.1"/>
    </source>
</evidence>
<protein>
    <submittedName>
        <fullName evidence="1">L-rhamnose mutarotase</fullName>
    </submittedName>
</protein>
<dbReference type="PANTHER" id="PTHR34389:SF2">
    <property type="entry name" value="L-RHAMNOSE MUTAROTASE"/>
    <property type="match status" value="1"/>
</dbReference>
<dbReference type="InterPro" id="IPR011008">
    <property type="entry name" value="Dimeric_a/b-barrel"/>
</dbReference>
<proteinExistence type="predicted"/>
<gene>
    <name evidence="1" type="ORF">KO481_41735</name>
</gene>
<dbReference type="InterPro" id="IPR008000">
    <property type="entry name" value="Rham/fucose_mutarotase"/>
</dbReference>
<evidence type="ECO:0000313" key="2">
    <source>
        <dbReference type="Proteomes" id="UP000733379"/>
    </source>
</evidence>
<comment type="caution">
    <text evidence="1">The sequence shown here is derived from an EMBL/GenBank/DDBJ whole genome shotgun (WGS) entry which is preliminary data.</text>
</comment>
<keyword evidence="2" id="KW-1185">Reference proteome</keyword>
<dbReference type="Proteomes" id="UP000733379">
    <property type="component" value="Unassembled WGS sequence"/>
</dbReference>
<organism evidence="1 2">
    <name type="scientific">Nocardia albiluteola</name>
    <dbReference type="NCBI Taxonomy" id="2842303"/>
    <lineage>
        <taxon>Bacteria</taxon>
        <taxon>Bacillati</taxon>
        <taxon>Actinomycetota</taxon>
        <taxon>Actinomycetes</taxon>
        <taxon>Mycobacteriales</taxon>
        <taxon>Nocardiaceae</taxon>
        <taxon>Nocardia</taxon>
    </lineage>
</organism>
<dbReference type="PANTHER" id="PTHR34389">
    <property type="entry name" value="L-RHAMNOSE MUTAROTASE"/>
    <property type="match status" value="1"/>
</dbReference>
<name>A0ABS6BFP5_9NOCA</name>
<sequence length="108" mass="12803">MMRRVAQVIRVKPDRLAEYRQLHRAVPEPVLDRLRRSNITNYSIHLLGDRLFSYFEYHGDDLEADLAAMAADEATRHWWRLTDPCQEPVPEARPGEWWAPAEQIFLME</sequence>
<reference evidence="1 2" key="1">
    <citation type="submission" date="2021-06" db="EMBL/GenBank/DDBJ databases">
        <title>Actinomycetes sequencing.</title>
        <authorList>
            <person name="Shan Q."/>
        </authorList>
    </citation>
    <scope>NUCLEOTIDE SEQUENCE [LARGE SCALE GENOMIC DNA]</scope>
    <source>
        <strain evidence="1 2">NEAU-G5</strain>
    </source>
</reference>
<accession>A0ABS6BFP5</accession>